<dbReference type="Pfam" id="PF13391">
    <property type="entry name" value="HNH_2"/>
    <property type="match status" value="1"/>
</dbReference>
<comment type="caution">
    <text evidence="3">The sequence shown here is derived from an EMBL/GenBank/DDBJ whole genome shotgun (WGS) entry which is preliminary data.</text>
</comment>
<dbReference type="EMBL" id="AEQP01000023">
    <property type="protein sequence ID" value="EFV93805.1"/>
    <property type="molecule type" value="Genomic_DNA"/>
</dbReference>
<evidence type="ECO:0000259" key="2">
    <source>
        <dbReference type="Pfam" id="PF13391"/>
    </source>
</evidence>
<dbReference type="HOGENOM" id="CLU_094932_0_0_4"/>
<accession>E7S0N1</accession>
<keyword evidence="4" id="KW-1185">Reference proteome</keyword>
<feature type="region of interest" description="Disordered" evidence="1">
    <location>
        <begin position="108"/>
        <end position="137"/>
    </location>
</feature>
<reference evidence="3 4" key="1">
    <citation type="submission" date="2010-12" db="EMBL/GenBank/DDBJ databases">
        <authorList>
            <person name="Muzny D."/>
            <person name="Qin X."/>
            <person name="Deng J."/>
            <person name="Jiang H."/>
            <person name="Liu Y."/>
            <person name="Qu J."/>
            <person name="Song X.-Z."/>
            <person name="Zhang L."/>
            <person name="Thornton R."/>
            <person name="Coyle M."/>
            <person name="Francisco L."/>
            <person name="Jackson L."/>
            <person name="Javaid M."/>
            <person name="Korchina V."/>
            <person name="Kovar C."/>
            <person name="Mata R."/>
            <person name="Mathew T."/>
            <person name="Ngo R."/>
            <person name="Nguyen L."/>
            <person name="Nguyen N."/>
            <person name="Okwuonu G."/>
            <person name="Ongeri F."/>
            <person name="Pham C."/>
            <person name="Simmons D."/>
            <person name="Wilczek-Boney K."/>
            <person name="Hale W."/>
            <person name="Jakkamsetti A."/>
            <person name="Pham P."/>
            <person name="Ruth R."/>
            <person name="San Lucas F."/>
            <person name="Warren J."/>
            <person name="Zhang J."/>
            <person name="Zhao Z."/>
            <person name="Zhou C."/>
            <person name="Zhu D."/>
            <person name="Lee S."/>
            <person name="Bess C."/>
            <person name="Blankenburg K."/>
            <person name="Forbes L."/>
            <person name="Fu Q."/>
            <person name="Gubbala S."/>
            <person name="Hirani K."/>
            <person name="Jayaseelan J.C."/>
            <person name="Lara F."/>
            <person name="Munidasa M."/>
            <person name="Palculict T."/>
            <person name="Patil S."/>
            <person name="Pu L.-L."/>
            <person name="Saada N."/>
            <person name="Tang L."/>
            <person name="Weissenberger G."/>
            <person name="Zhu Y."/>
            <person name="Hemphill L."/>
            <person name="Shang Y."/>
            <person name="Youmans B."/>
            <person name="Ayvaz T."/>
            <person name="Ross M."/>
            <person name="Santibanez J."/>
            <person name="Aqrawi P."/>
            <person name="Gross S."/>
            <person name="Joshi V."/>
            <person name="Fowler G."/>
            <person name="Nazareth L."/>
            <person name="Reid J."/>
            <person name="Worley K."/>
            <person name="Petrosino J."/>
            <person name="Highlander S."/>
            <person name="Gibbs R."/>
        </authorList>
    </citation>
    <scope>NUCLEOTIDE SEQUENCE [LARGE SCALE GENOMIC DNA]</scope>
    <source>
        <strain evidence="3 4">ATCC 51599</strain>
    </source>
</reference>
<organism evidence="3 4">
    <name type="scientific">Lautropia mirabilis ATCC 51599</name>
    <dbReference type="NCBI Taxonomy" id="887898"/>
    <lineage>
        <taxon>Bacteria</taxon>
        <taxon>Pseudomonadati</taxon>
        <taxon>Pseudomonadota</taxon>
        <taxon>Betaproteobacteria</taxon>
        <taxon>Burkholderiales</taxon>
        <taxon>Burkholderiaceae</taxon>
        <taxon>Lautropia</taxon>
    </lineage>
</organism>
<evidence type="ECO:0000313" key="3">
    <source>
        <dbReference type="EMBL" id="EFV93805.1"/>
    </source>
</evidence>
<dbReference type="Proteomes" id="UP000011021">
    <property type="component" value="Unassembled WGS sequence"/>
</dbReference>
<gene>
    <name evidence="3" type="ORF">HMPREF0551_2495</name>
</gene>
<evidence type="ECO:0000256" key="1">
    <source>
        <dbReference type="SAM" id="MobiDB-lite"/>
    </source>
</evidence>
<feature type="domain" description="HNH nuclease" evidence="2">
    <location>
        <begin position="165"/>
        <end position="218"/>
    </location>
</feature>
<proteinExistence type="predicted"/>
<dbReference type="eggNOG" id="COG3440">
    <property type="taxonomic scope" value="Bacteria"/>
</dbReference>
<dbReference type="InterPro" id="IPR003615">
    <property type="entry name" value="HNH_nuc"/>
</dbReference>
<dbReference type="AlphaFoldDB" id="E7S0N1"/>
<dbReference type="STRING" id="887898.HMPREF0551_2495"/>
<protein>
    <recommendedName>
        <fullName evidence="2">HNH nuclease domain-containing protein</fullName>
    </recommendedName>
</protein>
<feature type="compositionally biased region" description="Polar residues" evidence="1">
    <location>
        <begin position="127"/>
        <end position="136"/>
    </location>
</feature>
<sequence length="274" mass="30622">MNETLIAHVATNNGFDMATPAGNGSITLTTARHETRAVISPWLTGIGVIIQSPYPNLVAELARSVPPWPSRNDQFHLADLEQLAAFLRRTTQLSMAFRKQQGAAMHIGHSSTSDAIPAPQPEAPPDINSQSPTLSAETEIERIRRERIGQNIYRKALMEYWRGACAVTGITLPEVLRASHAKPWAECTRDAERLDVFNGFLLVANLDALFDRFLVSFDDQGKLMVSPRLSAVEMQKLGLTQGMKLRWVEKQHLPYLHWHRNQFILATSNHDVAP</sequence>
<evidence type="ECO:0000313" key="4">
    <source>
        <dbReference type="Proteomes" id="UP000011021"/>
    </source>
</evidence>
<name>E7S0N1_9BURK</name>
<dbReference type="RefSeq" id="WP_005674954.1">
    <property type="nucleotide sequence ID" value="NZ_CP146288.1"/>
</dbReference>